<sequence length="241" mass="26770">MELKDCFGFDTKEIVAIIGSGGKTTTMEYLARSFPDERVLMGTTTKIKFPSKEKFDYYWEENHENQVAKDGVTLVGQINEVMGKFGSLPQARLTSLFKKFDKVFLEADGSKRLLLKGWKEFEPVIPEETTMTLGLIPITSLGLTIDEEHIHRLSELLKLTTANKGSVVTAKVLAQIITHSDGLFGKAKGKKVLGICQVDDEESFISAVTVAELLPKDFLEKLDRIVALSGQQGAGKIIWEK</sequence>
<reference evidence="1 2" key="1">
    <citation type="submission" date="2017-05" db="EMBL/GenBank/DDBJ databases">
        <title>Vagococcus spp. assemblies.</title>
        <authorList>
            <person name="Gulvik C.A."/>
        </authorList>
    </citation>
    <scope>NUCLEOTIDE SEQUENCE [LARGE SCALE GENOMIC DNA]</scope>
    <source>
        <strain evidence="1 2">CCUG 51432</strain>
    </source>
</reference>
<dbReference type="Pfam" id="PF19842">
    <property type="entry name" value="YqeC"/>
    <property type="match status" value="1"/>
</dbReference>
<comment type="caution">
    <text evidence="1">The sequence shown here is derived from an EMBL/GenBank/DDBJ whole genome shotgun (WGS) entry which is preliminary data.</text>
</comment>
<dbReference type="OrthoDB" id="368187at2"/>
<keyword evidence="2" id="KW-1185">Reference proteome</keyword>
<proteinExistence type="predicted"/>
<organism evidence="1 2">
    <name type="scientific">Vagococcus elongatus</name>
    <dbReference type="NCBI Taxonomy" id="180344"/>
    <lineage>
        <taxon>Bacteria</taxon>
        <taxon>Bacillati</taxon>
        <taxon>Bacillota</taxon>
        <taxon>Bacilli</taxon>
        <taxon>Lactobacillales</taxon>
        <taxon>Enterococcaceae</taxon>
        <taxon>Vagococcus</taxon>
    </lineage>
</organism>
<name>A0A430AN01_9ENTE</name>
<protein>
    <recommendedName>
        <fullName evidence="3">Hydroxylase</fullName>
    </recommendedName>
</protein>
<evidence type="ECO:0000313" key="1">
    <source>
        <dbReference type="EMBL" id="RSU09343.1"/>
    </source>
</evidence>
<dbReference type="AlphaFoldDB" id="A0A430AN01"/>
<gene>
    <name evidence="1" type="ORF">CBF29_11600</name>
</gene>
<dbReference type="InterPro" id="IPR017587">
    <property type="entry name" value="YqeC"/>
</dbReference>
<evidence type="ECO:0000313" key="2">
    <source>
        <dbReference type="Proteomes" id="UP000287605"/>
    </source>
</evidence>
<dbReference type="EMBL" id="NGKA01000022">
    <property type="protein sequence ID" value="RSU09343.1"/>
    <property type="molecule type" value="Genomic_DNA"/>
</dbReference>
<dbReference type="RefSeq" id="WP_126809889.1">
    <property type="nucleotide sequence ID" value="NZ_NGKA01000022.1"/>
</dbReference>
<dbReference type="NCBIfam" id="TIGR03172">
    <property type="entry name" value="selenium cofactor biosynthesis protein YqeC"/>
    <property type="match status" value="1"/>
</dbReference>
<dbReference type="Proteomes" id="UP000287605">
    <property type="component" value="Unassembled WGS sequence"/>
</dbReference>
<accession>A0A430AN01</accession>
<evidence type="ECO:0008006" key="3">
    <source>
        <dbReference type="Google" id="ProtNLM"/>
    </source>
</evidence>